<dbReference type="PANTHER" id="PTHR31339">
    <property type="entry name" value="PECTIN LYASE-RELATED"/>
    <property type="match status" value="1"/>
</dbReference>
<reference evidence="7 8" key="1">
    <citation type="submission" date="2023-07" db="EMBL/GenBank/DDBJ databases">
        <authorList>
            <person name="Peeters C."/>
        </authorList>
    </citation>
    <scope>NUCLEOTIDE SEQUENCE [LARGE SCALE GENOMIC DNA]</scope>
    <source>
        <strain evidence="7 8">LMG 19083</strain>
    </source>
</reference>
<name>A0ABN9IUC8_9RALS</name>
<dbReference type="PROSITE" id="PS51257">
    <property type="entry name" value="PROKAR_LIPOPROTEIN"/>
    <property type="match status" value="1"/>
</dbReference>
<evidence type="ECO:0000256" key="3">
    <source>
        <dbReference type="ARBA" id="ARBA00023295"/>
    </source>
</evidence>
<feature type="compositionally biased region" description="Gly residues" evidence="5">
    <location>
        <begin position="43"/>
        <end position="61"/>
    </location>
</feature>
<gene>
    <name evidence="7" type="primary">pglA_1</name>
    <name evidence="7" type="ORF">LMG19083_01982</name>
</gene>
<feature type="signal peptide" evidence="6">
    <location>
        <begin position="1"/>
        <end position="26"/>
    </location>
</feature>
<dbReference type="InterPro" id="IPR006626">
    <property type="entry name" value="PbH1"/>
</dbReference>
<evidence type="ECO:0000256" key="4">
    <source>
        <dbReference type="RuleBase" id="RU361169"/>
    </source>
</evidence>
<keyword evidence="6" id="KW-0732">Signal</keyword>
<evidence type="ECO:0000313" key="7">
    <source>
        <dbReference type="EMBL" id="CAJ0790282.1"/>
    </source>
</evidence>
<dbReference type="GO" id="GO:0004650">
    <property type="term" value="F:polygalacturonase activity"/>
    <property type="evidence" value="ECO:0007669"/>
    <property type="project" value="UniProtKB-EC"/>
</dbReference>
<dbReference type="SUPFAM" id="SSF51126">
    <property type="entry name" value="Pectin lyase-like"/>
    <property type="match status" value="1"/>
</dbReference>
<evidence type="ECO:0000256" key="1">
    <source>
        <dbReference type="ARBA" id="ARBA00008834"/>
    </source>
</evidence>
<dbReference type="EMBL" id="CATZBU010000004">
    <property type="protein sequence ID" value="CAJ0790282.1"/>
    <property type="molecule type" value="Genomic_DNA"/>
</dbReference>
<dbReference type="InterPro" id="IPR000743">
    <property type="entry name" value="Glyco_hydro_28"/>
</dbReference>
<comment type="similarity">
    <text evidence="1 4">Belongs to the glycosyl hydrolase 28 family.</text>
</comment>
<dbReference type="Gene3D" id="2.160.20.10">
    <property type="entry name" value="Single-stranded right-handed beta-helix, Pectin lyase-like"/>
    <property type="match status" value="1"/>
</dbReference>
<evidence type="ECO:0000256" key="5">
    <source>
        <dbReference type="SAM" id="MobiDB-lite"/>
    </source>
</evidence>
<dbReference type="InterPro" id="IPR012334">
    <property type="entry name" value="Pectin_lyas_fold"/>
</dbReference>
<comment type="caution">
    <text evidence="7">The sequence shown here is derived from an EMBL/GenBank/DDBJ whole genome shotgun (WGS) entry which is preliminary data.</text>
</comment>
<proteinExistence type="inferred from homology"/>
<dbReference type="PANTHER" id="PTHR31339:SF9">
    <property type="entry name" value="PLASMIN AND FIBRONECTIN-BINDING PROTEIN A"/>
    <property type="match status" value="1"/>
</dbReference>
<dbReference type="Proteomes" id="UP001189813">
    <property type="component" value="Unassembled WGS sequence"/>
</dbReference>
<dbReference type="SMART" id="SM00710">
    <property type="entry name" value="PbH1"/>
    <property type="match status" value="4"/>
</dbReference>
<evidence type="ECO:0000313" key="8">
    <source>
        <dbReference type="Proteomes" id="UP001189813"/>
    </source>
</evidence>
<organism evidence="7 8">
    <name type="scientific">Ralstonia psammae</name>
    <dbReference type="NCBI Taxonomy" id="3058598"/>
    <lineage>
        <taxon>Bacteria</taxon>
        <taxon>Pseudomonadati</taxon>
        <taxon>Pseudomonadota</taxon>
        <taxon>Betaproteobacteria</taxon>
        <taxon>Burkholderiales</taxon>
        <taxon>Burkholderiaceae</taxon>
        <taxon>Ralstonia</taxon>
    </lineage>
</organism>
<dbReference type="Pfam" id="PF00295">
    <property type="entry name" value="Glyco_hydro_28"/>
    <property type="match status" value="1"/>
</dbReference>
<evidence type="ECO:0000256" key="2">
    <source>
        <dbReference type="ARBA" id="ARBA00022801"/>
    </source>
</evidence>
<keyword evidence="2 4" id="KW-0378">Hydrolase</keyword>
<evidence type="ECO:0000256" key="6">
    <source>
        <dbReference type="SAM" id="SignalP"/>
    </source>
</evidence>
<sequence length="597" mass="61606">MNHSRAMRPARACVGLICLAVSLALAGCGGGDSSSGSIASSSGGAGTSPGTGTGTSTGTGTGTSTTTSNTLWPATALSDPAVQGKEPSLPTTVCATLSASLTKNSKGLLDASVDAPPANSQPDTANIQAAINGCPAGQAVKLVKGSQGQNAFLSGPITLAGSVTLWVDAGVTLFASRKPSDYQISGKNNCGETASSDNGCNALITTTPNGNGVVGDGVIDGRGGEVLTSGLYANKLTWWDIGALTKTMSNASQNNPRLIQVNGGSNFSLYRITLQNAPKFHVVTSGVSGVTAWGTKVLTPSLEYSVAGYQCAANTMPVVSGSPNTTTPSTCFTPATVKNTDGIDPGQSQNVLIAFNHISNGDDGIAIKSHASTTGPVSNVQILHNRFYFTHGMSLGSETDSGMNGITVRDLTIDGFDMGATSGFRIKTDDSRGGEVKNVTVDGVCARRLQQPIVMDPYYGDASGSAKALYPNLHDITVRNFRYLDVAGSIYDGANAALLLRGYQSQSQFNYLYNVVFDNVVFDSLPGWATTKLTNPVPSYAELTMGSGPVSFASLLLAGQDLNHVHIFDNRTATPAPYDCSSAFVDFPAVNAPMSMH</sequence>
<dbReference type="InterPro" id="IPR011050">
    <property type="entry name" value="Pectin_lyase_fold/virulence"/>
</dbReference>
<keyword evidence="8" id="KW-1185">Reference proteome</keyword>
<feature type="region of interest" description="Disordered" evidence="5">
    <location>
        <begin position="36"/>
        <end position="71"/>
    </location>
</feature>
<accession>A0ABN9IUC8</accession>
<feature type="chain" id="PRO_5046100093" evidence="6">
    <location>
        <begin position="27"/>
        <end position="597"/>
    </location>
</feature>
<dbReference type="InterPro" id="IPR051801">
    <property type="entry name" value="GH28_Enzymes"/>
</dbReference>
<keyword evidence="3 4" id="KW-0326">Glycosidase</keyword>
<protein>
    <submittedName>
        <fullName evidence="7">Polygalacturonase</fullName>
        <ecNumber evidence="7">3.2.1.15</ecNumber>
    </submittedName>
</protein>
<dbReference type="EC" id="3.2.1.15" evidence="7"/>